<reference evidence="1" key="1">
    <citation type="submission" date="2022-07" db="EMBL/GenBank/DDBJ databases">
        <title>Phylogenomic reconstructions and comparative analyses of Kickxellomycotina fungi.</title>
        <authorList>
            <person name="Reynolds N.K."/>
            <person name="Stajich J.E."/>
            <person name="Barry K."/>
            <person name="Grigoriev I.V."/>
            <person name="Crous P."/>
            <person name="Smith M.E."/>
        </authorList>
    </citation>
    <scope>NUCLEOTIDE SEQUENCE</scope>
    <source>
        <strain evidence="1">BCRC 34780</strain>
    </source>
</reference>
<protein>
    <submittedName>
        <fullName evidence="1">Uncharacterized protein</fullName>
    </submittedName>
</protein>
<gene>
    <name evidence="1" type="ORF">H4R21_006302</name>
</gene>
<evidence type="ECO:0000313" key="2">
    <source>
        <dbReference type="Proteomes" id="UP001140087"/>
    </source>
</evidence>
<comment type="caution">
    <text evidence="1">The sequence shown here is derived from an EMBL/GenBank/DDBJ whole genome shotgun (WGS) entry which is preliminary data.</text>
</comment>
<name>A0ACC1KM71_9FUNG</name>
<dbReference type="EMBL" id="JANBUN010003286">
    <property type="protein sequence ID" value="KAJ2791536.1"/>
    <property type="molecule type" value="Genomic_DNA"/>
</dbReference>
<evidence type="ECO:0000313" key="1">
    <source>
        <dbReference type="EMBL" id="KAJ2791536.1"/>
    </source>
</evidence>
<organism evidence="1 2">
    <name type="scientific">Coemansia helicoidea</name>
    <dbReference type="NCBI Taxonomy" id="1286919"/>
    <lineage>
        <taxon>Eukaryota</taxon>
        <taxon>Fungi</taxon>
        <taxon>Fungi incertae sedis</taxon>
        <taxon>Zoopagomycota</taxon>
        <taxon>Kickxellomycotina</taxon>
        <taxon>Kickxellomycetes</taxon>
        <taxon>Kickxellales</taxon>
        <taxon>Kickxellaceae</taxon>
        <taxon>Coemansia</taxon>
    </lineage>
</organism>
<sequence>MFGGNQGGYPQDNYGQGGYQQQGGYGQDNYGQGGYGQGGYPQDNYGQDNYGQGGYQQQQGGYQQPDDILARLSPTSLDPNASVNDILGQLLNDRDLSYSLGDIQPEESSKRDLDGFDMDAFEREFGSADGSRGMFGLGGGSGKSKTTHQLIGGAAAWAAFNWYENWKKNTKGEKVNHSFIKKLLTAVAVSQAIKIAEKRSSTFQEGLHTRDLAIKEATRNISLISSTRYSEYSQPNTGYQYNQYSYGEAANF</sequence>
<proteinExistence type="predicted"/>
<keyword evidence="2" id="KW-1185">Reference proteome</keyword>
<dbReference type="Proteomes" id="UP001140087">
    <property type="component" value="Unassembled WGS sequence"/>
</dbReference>
<accession>A0ACC1KM71</accession>